<protein>
    <submittedName>
        <fullName evidence="6">Uncharacterized protein</fullName>
    </submittedName>
</protein>
<dbReference type="InterPro" id="IPR050956">
    <property type="entry name" value="2C_system_His_kinase"/>
</dbReference>
<keyword evidence="1 2" id="KW-0597">Phosphoprotein</keyword>
<keyword evidence="3" id="KW-0812">Transmembrane</keyword>
<dbReference type="SMART" id="SM00387">
    <property type="entry name" value="HATPase_c"/>
    <property type="match status" value="1"/>
</dbReference>
<dbReference type="EMBL" id="CAJJDN010000166">
    <property type="protein sequence ID" value="CAD8126361.1"/>
    <property type="molecule type" value="Genomic_DNA"/>
</dbReference>
<dbReference type="InterPro" id="IPR005467">
    <property type="entry name" value="His_kinase_dom"/>
</dbReference>
<feature type="transmembrane region" description="Helical" evidence="3">
    <location>
        <begin position="39"/>
        <end position="60"/>
    </location>
</feature>
<dbReference type="PANTHER" id="PTHR43719">
    <property type="entry name" value="TWO-COMPONENT HISTIDINE KINASE"/>
    <property type="match status" value="1"/>
</dbReference>
<dbReference type="InterPro" id="IPR003661">
    <property type="entry name" value="HisK_dim/P_dom"/>
</dbReference>
<gene>
    <name evidence="6" type="ORF">PSON_ATCC_30995.1.T1660133</name>
</gene>
<keyword evidence="3" id="KW-1133">Transmembrane helix</keyword>
<organism evidence="6 7">
    <name type="scientific">Paramecium sonneborni</name>
    <dbReference type="NCBI Taxonomy" id="65129"/>
    <lineage>
        <taxon>Eukaryota</taxon>
        <taxon>Sar</taxon>
        <taxon>Alveolata</taxon>
        <taxon>Ciliophora</taxon>
        <taxon>Intramacronucleata</taxon>
        <taxon>Oligohymenophorea</taxon>
        <taxon>Peniculida</taxon>
        <taxon>Parameciidae</taxon>
        <taxon>Paramecium</taxon>
    </lineage>
</organism>
<dbReference type="AlphaFoldDB" id="A0A8S1RDL5"/>
<feature type="transmembrane region" description="Helical" evidence="3">
    <location>
        <begin position="67"/>
        <end position="83"/>
    </location>
</feature>
<dbReference type="InterPro" id="IPR001789">
    <property type="entry name" value="Sig_transdc_resp-reg_receiver"/>
</dbReference>
<comment type="caution">
    <text evidence="6">The sequence shown here is derived from an EMBL/GenBank/DDBJ whole genome shotgun (WGS) entry which is preliminary data.</text>
</comment>
<reference evidence="6" key="1">
    <citation type="submission" date="2021-01" db="EMBL/GenBank/DDBJ databases">
        <authorList>
            <consortium name="Genoscope - CEA"/>
            <person name="William W."/>
        </authorList>
    </citation>
    <scope>NUCLEOTIDE SEQUENCE</scope>
</reference>
<dbReference type="PROSITE" id="PS50110">
    <property type="entry name" value="RESPONSE_REGULATORY"/>
    <property type="match status" value="1"/>
</dbReference>
<evidence type="ECO:0000259" key="5">
    <source>
        <dbReference type="PROSITE" id="PS50110"/>
    </source>
</evidence>
<sequence length="957" mass="110892">MKVQYRKFLRKITIILIFVANITQSIWWIYLSISLIKPLNYQLCILQAICLIARICQYILIRKSLGLIYLVHVVSLLYYTLYIESFLLLQYHQTLFIITNCLIMTLSYIEYEKIAVQKYSLICKLGLPIYFMIRIILFIKSQFNHQMIESLVIIFIVFVHQLLTQYLNFNKNLYLKNSKQEQQKERNNDKETPAIAQNNIMQSLLRSQSRITLLQSSKKRFTIQLKELPEGQKLKRYSNFTSFSKSQKNVKCSGSSQYSMLQLYQNLINLFPYGILILNQSQQISYINNKCEKILECQGAEQVLENVKICVNSAKMQENASETSNKQSKKLNHYHLLQQVVRKLQINNLSVDILDIILQPLKYSGILGQDEIELFKNFQQSIHQQVFIYEWLIKSDQITSNFQKKLKLILIPTSMTNQQQEYISASSQIKSSSKIHSSNHKSDSENPVLLIIIKNITNKYQCQQMRDEQIIHHSLIKSFSHELRTPLNSCYQMLNLMKQQQNSNTLQEQIDIAQCSITLLIHQINDILDYAAIQSFCFTYNITNFPIRQIIEEIENLYVLQTSLKNIHFKIQISDNLKERILCNDKQRIIQLLVNLLNNSIKFTPQGGSICLNIIEADKFYINFQIKDNGIGIDKNKLTQIQNNLHNTIEFGAVLKSHSGIKQPGLGLIIAAKLIEGLIESKDNKLIINSNRNSGTLVQFQVEDWQQKNQFSSHLPIKQQSEKLNQLVNQSEYIENNTIMHEQIQNSKNQNDSNLQSIKSESLYTPKLNDSGKQPQISLPISPDYFSKKTINYYNDLQNVFQSDSSNKLNSSCSQCINILIVDDIPFNQIALKMILKKYQIEVDSAFDGFQAIEKVKQKMSQHCPNYKLILMDIEMPGMDGFQASKQIIELTSNQAFIVICSAYDTQENIQQGKNLGINTFLTKPVKQDELSVLLSTVFLIDYNSNTLQQEQNLNKE</sequence>
<dbReference type="OrthoDB" id="60033at2759"/>
<feature type="modified residue" description="4-aspartylphosphate" evidence="2">
    <location>
        <position position="873"/>
    </location>
</feature>
<accession>A0A8S1RDL5</accession>
<evidence type="ECO:0000256" key="2">
    <source>
        <dbReference type="PROSITE-ProRule" id="PRU00169"/>
    </source>
</evidence>
<feature type="transmembrane region" description="Helical" evidence="3">
    <location>
        <begin position="121"/>
        <end position="139"/>
    </location>
</feature>
<dbReference type="SMART" id="SM00448">
    <property type="entry name" value="REC"/>
    <property type="match status" value="1"/>
</dbReference>
<feature type="transmembrane region" description="Helical" evidence="3">
    <location>
        <begin position="89"/>
        <end position="109"/>
    </location>
</feature>
<proteinExistence type="predicted"/>
<dbReference type="Pfam" id="PF02518">
    <property type="entry name" value="HATPase_c"/>
    <property type="match status" value="1"/>
</dbReference>
<evidence type="ECO:0000256" key="1">
    <source>
        <dbReference type="ARBA" id="ARBA00022553"/>
    </source>
</evidence>
<evidence type="ECO:0000259" key="4">
    <source>
        <dbReference type="PROSITE" id="PS50109"/>
    </source>
</evidence>
<evidence type="ECO:0000256" key="3">
    <source>
        <dbReference type="SAM" id="Phobius"/>
    </source>
</evidence>
<feature type="domain" description="Histidine kinase" evidence="4">
    <location>
        <begin position="478"/>
        <end position="706"/>
    </location>
</feature>
<dbReference type="PANTHER" id="PTHR43719:SF28">
    <property type="entry name" value="PEROXIDE STRESS-ACTIVATED HISTIDINE KINASE MAK1-RELATED"/>
    <property type="match status" value="1"/>
</dbReference>
<feature type="transmembrane region" description="Helical" evidence="3">
    <location>
        <begin position="12"/>
        <end position="33"/>
    </location>
</feature>
<dbReference type="InterPro" id="IPR003594">
    <property type="entry name" value="HATPase_dom"/>
</dbReference>
<dbReference type="CDD" id="cd17546">
    <property type="entry name" value="REC_hyHK_CKI1_RcsC-like"/>
    <property type="match status" value="1"/>
</dbReference>
<keyword evidence="7" id="KW-1185">Reference proteome</keyword>
<dbReference type="Pfam" id="PF00512">
    <property type="entry name" value="HisKA"/>
    <property type="match status" value="1"/>
</dbReference>
<dbReference type="PROSITE" id="PS50109">
    <property type="entry name" value="HIS_KIN"/>
    <property type="match status" value="1"/>
</dbReference>
<dbReference type="Pfam" id="PF00072">
    <property type="entry name" value="Response_reg"/>
    <property type="match status" value="1"/>
</dbReference>
<dbReference type="Proteomes" id="UP000692954">
    <property type="component" value="Unassembled WGS sequence"/>
</dbReference>
<keyword evidence="3" id="KW-0472">Membrane</keyword>
<name>A0A8S1RDL5_9CILI</name>
<dbReference type="CDD" id="cd00082">
    <property type="entry name" value="HisKA"/>
    <property type="match status" value="1"/>
</dbReference>
<feature type="domain" description="Response regulatory" evidence="5">
    <location>
        <begin position="818"/>
        <end position="939"/>
    </location>
</feature>
<dbReference type="GO" id="GO:0000155">
    <property type="term" value="F:phosphorelay sensor kinase activity"/>
    <property type="evidence" value="ECO:0007669"/>
    <property type="project" value="InterPro"/>
</dbReference>
<dbReference type="SMART" id="SM00388">
    <property type="entry name" value="HisKA"/>
    <property type="match status" value="1"/>
</dbReference>
<evidence type="ECO:0000313" key="7">
    <source>
        <dbReference type="Proteomes" id="UP000692954"/>
    </source>
</evidence>
<evidence type="ECO:0000313" key="6">
    <source>
        <dbReference type="EMBL" id="CAD8126361.1"/>
    </source>
</evidence>